<reference evidence="1" key="3">
    <citation type="journal article" date="2016" name="Genome Announc.">
        <title>Complete Genome Sequences of Four Strains from the 2015-2016 Elizabethkingia anophelis Outbreak.</title>
        <authorList>
            <person name="Nicholson A.C."/>
            <person name="Whitney A.M."/>
            <person name="Emery B.D."/>
            <person name="Bell M.E."/>
            <person name="Gartin J.T."/>
            <person name="Humrighouse B.W."/>
            <person name="Loparev V.N."/>
            <person name="Batra D."/>
            <person name="Sheth M."/>
            <person name="Rowe L.A."/>
            <person name="Juieng P."/>
            <person name="Knipe K."/>
            <person name="Gulvik C."/>
            <person name="McQuiston J.R."/>
        </authorList>
    </citation>
    <scope>NUCLEOTIDE SEQUENCE</scope>
</reference>
<protein>
    <submittedName>
        <fullName evidence="1">Uncharacterized protein</fullName>
    </submittedName>
</protein>
<reference evidence="1" key="8">
    <citation type="journal article" date="2018" name="J. ISSAAS">
        <title>In Silico Identification of Three Types of Integrative and Conjugative Elements (ICEs) in Elizabethkingia anophelis Strains Isolated from Around the World.</title>
        <authorList>
            <person name="Xu J."/>
            <person name="Pei D."/>
            <person name="Nicholson A."/>
            <person name="Lan Y."/>
            <person name="Xia Q."/>
        </authorList>
    </citation>
    <scope>NUCLEOTIDE SEQUENCE</scope>
</reference>
<reference evidence="1" key="5">
    <citation type="journal article" date="2017" name="Genome Announc.">
        <title>Complete Circularized Genome Sequences of Four Strains of Elizabethkingia anophelis, Including Two Novel Strains Isolated from Wild-Caught Anopheles sinensis.</title>
        <authorList>
            <person name="Pei D."/>
            <person name="Nicholson A.C."/>
            <person name="Jiang J."/>
            <person name="Chen H."/>
            <person name="Whitney A.M."/>
            <person name="Villarma A."/>
            <person name="Bell M."/>
            <person name="Humrighouse B."/>
            <person name="Rowe L.A."/>
            <person name="Sheth M."/>
            <person name="Batra D."/>
            <person name="Juieng P."/>
            <person name="Loparev V.N."/>
            <person name="McQuiston J.R."/>
            <person name="Lan Y."/>
            <person name="Ma Y."/>
            <person name="Xu J."/>
        </authorList>
    </citation>
    <scope>NUCLEOTIDE SEQUENCE</scope>
</reference>
<reference evidence="1" key="1">
    <citation type="journal article" date="2014" name="Genome Biol. Evol.">
        <title>Comparative genomic analysis of malaria mosquito vector-associated novel pathogen Elizabethkingia anophelis.</title>
        <authorList>
            <person name="Teo J."/>
            <person name="Tan S.Y."/>
            <person name="Liu Y."/>
            <person name="Tay M."/>
            <person name="Ding Y."/>
            <person name="Li Y."/>
            <person name="Kjelleberg S."/>
            <person name="Givskov M."/>
            <person name="Lin R.T."/>
            <person name="Yang L."/>
        </authorList>
    </citation>
    <scope>NUCLEOTIDE SEQUENCE</scope>
</reference>
<organism evidence="1">
    <name type="scientific">Elizabethkingia anophelis</name>
    <dbReference type="NCBI Taxonomy" id="1117645"/>
    <lineage>
        <taxon>Bacteria</taxon>
        <taxon>Pseudomonadati</taxon>
        <taxon>Bacteroidota</taxon>
        <taxon>Flavobacteriia</taxon>
        <taxon>Flavobacteriales</taxon>
        <taxon>Weeksellaceae</taxon>
        <taxon>Elizabethkingia</taxon>
    </lineage>
</organism>
<gene>
    <name evidence="1" type="primary">ICEEaIII(2)_R26_21867_22109</name>
</gene>
<accession>A0A455ZFK8</accession>
<sequence>MTVKELLEKHPLLTIAELARLIYPENKSSRSKLTNKINENIVGTGKQRITDKDIDLIKMVLEKHTFDLKNDLKNLSTNSK</sequence>
<reference evidence="1" key="4">
    <citation type="journal article" date="2016" name="Sci. Rep.">
        <title>Genomic epidemiology and global diversity of the emerging bacterial pathogen Elizabethkingia anophelis.</title>
        <authorList>
            <person name="Breurec S."/>
            <person name="Criscuolo A."/>
            <person name="Diancourt L."/>
            <person name="Rendueles O."/>
            <person name="Vandenbogaert M."/>
            <person name="Passet V."/>
            <person name="Caro V."/>
            <person name="Rocha E.P."/>
            <person name="Touchon M."/>
            <person name="Brisse S."/>
        </authorList>
    </citation>
    <scope>NUCLEOTIDE SEQUENCE</scope>
</reference>
<reference evidence="1" key="7">
    <citation type="journal article" date="2017" name="Sci. Rep.">
        <title>Genomic features, phylogenetic relationships, and comparative genomics of Elizabethkingia anophelis strain EM361-97 isolated in Taiwan.</title>
        <authorList>
            <person name="Lin J.N."/>
            <person name="Lai C.H."/>
            <person name="Yang C.H."/>
            <person name="Huang Y.H."/>
            <person name="Lin H.H."/>
        </authorList>
    </citation>
    <scope>NUCLEOTIDE SEQUENCE</scope>
</reference>
<evidence type="ECO:0000313" key="1">
    <source>
        <dbReference type="EMBL" id="DAC75568.1"/>
    </source>
</evidence>
<dbReference type="AlphaFoldDB" id="A0A455ZFK8"/>
<dbReference type="RefSeq" id="WP_009090704.1">
    <property type="nucleotide sequence ID" value="NZ_CBCRWW010000009.1"/>
</dbReference>
<name>A0A455ZFK8_9FLAO</name>
<reference evidence="1" key="2">
    <citation type="journal article" date="2014" name="PLoS ONE">
        <title>Insights from the genome annotation of Elizabethkingia anophelis from the malaria vector Anopheles gambiae.</title>
        <authorList>
            <person name="Kukutla P."/>
            <person name="Lindberg B.G."/>
            <person name="Pei D."/>
            <person name="Rayl M."/>
            <person name="Yu W."/>
            <person name="Steritz M."/>
            <person name="Faye I."/>
            <person name="Xu J."/>
        </authorList>
    </citation>
    <scope>NUCLEOTIDE SEQUENCE</scope>
</reference>
<dbReference type="GeneID" id="56683796"/>
<proteinExistence type="predicted"/>
<reference evidence="1" key="6">
    <citation type="journal article" date="2017" name="Nat. Commun.">
        <title>Evolutionary dynamics and genomic features of the Elizabethkingia anophelis 2015 to 2016 Wisconsin outbreak strain.</title>
        <authorList>
            <person name="Perrin A."/>
            <person name="Larsonneur E."/>
            <person name="Nicholson A.C."/>
            <person name="Edwards D.J."/>
            <person name="Gundlach K.M."/>
            <person name="Whitney A.M."/>
            <person name="Gulvik C.A."/>
            <person name="Bell M.E."/>
            <person name="Rendueles O."/>
            <person name="Cury J."/>
            <person name="Hugon P."/>
            <person name="Clermont D."/>
            <person name="Enouf V."/>
            <person name="Loparev V."/>
            <person name="Juieng P."/>
            <person name="Monson T."/>
            <person name="Warshauer D."/>
            <person name="Elbadawi L.I."/>
            <person name="Walters M.S."/>
            <person name="Crist M.B."/>
            <person name="Noble-Wang J."/>
            <person name="Borlaug G."/>
            <person name="Rocha E.P.C."/>
            <person name="Criscuolo A."/>
            <person name="Touchon M."/>
            <person name="Davis J.P."/>
            <person name="Holt K.E."/>
            <person name="McQuiston J.R."/>
            <person name="Brisse S."/>
        </authorList>
    </citation>
    <scope>NUCLEOTIDE SEQUENCE</scope>
</reference>
<dbReference type="EMBL" id="BK010607">
    <property type="protein sequence ID" value="DAC75568.1"/>
    <property type="molecule type" value="Genomic_DNA"/>
</dbReference>